<keyword evidence="1" id="KW-1133">Transmembrane helix</keyword>
<keyword evidence="3" id="KW-1185">Reference proteome</keyword>
<accession>A0A8S9ZCQ3</accession>
<name>A0A8S9ZCQ3_9TREM</name>
<dbReference type="Proteomes" id="UP000822476">
    <property type="component" value="Unassembled WGS sequence"/>
</dbReference>
<evidence type="ECO:0000313" key="2">
    <source>
        <dbReference type="EMBL" id="KAF7262317.1"/>
    </source>
</evidence>
<feature type="transmembrane region" description="Helical" evidence="1">
    <location>
        <begin position="65"/>
        <end position="85"/>
    </location>
</feature>
<organism evidence="2 3">
    <name type="scientific">Paragonimus skrjabini miyazakii</name>
    <dbReference type="NCBI Taxonomy" id="59628"/>
    <lineage>
        <taxon>Eukaryota</taxon>
        <taxon>Metazoa</taxon>
        <taxon>Spiralia</taxon>
        <taxon>Lophotrochozoa</taxon>
        <taxon>Platyhelminthes</taxon>
        <taxon>Trematoda</taxon>
        <taxon>Digenea</taxon>
        <taxon>Plagiorchiida</taxon>
        <taxon>Troglotremata</taxon>
        <taxon>Troglotrematidae</taxon>
        <taxon>Paragonimus</taxon>
    </lineage>
</organism>
<dbReference type="EMBL" id="JTDE01000105">
    <property type="protein sequence ID" value="KAF7262317.1"/>
    <property type="molecule type" value="Genomic_DNA"/>
</dbReference>
<sequence>MAKNTELRDVNAHLLHLNQIYFITSPDSITLNEVLNKDHPAGSEDDGFEEPSTLTIISTAAMQSLLFLIVTCGVNNLLLTIHSMWSFPLR</sequence>
<dbReference type="AlphaFoldDB" id="A0A8S9ZCQ3"/>
<gene>
    <name evidence="2" type="ORF">EG68_00335</name>
</gene>
<keyword evidence="1" id="KW-0472">Membrane</keyword>
<protein>
    <submittedName>
        <fullName evidence="2">Uncharacterized protein</fullName>
    </submittedName>
</protein>
<proteinExistence type="predicted"/>
<comment type="caution">
    <text evidence="2">The sequence shown here is derived from an EMBL/GenBank/DDBJ whole genome shotgun (WGS) entry which is preliminary data.</text>
</comment>
<evidence type="ECO:0000256" key="1">
    <source>
        <dbReference type="SAM" id="Phobius"/>
    </source>
</evidence>
<reference evidence="2" key="1">
    <citation type="submission" date="2019-07" db="EMBL/GenBank/DDBJ databases">
        <title>Annotation for the trematode Paragonimus miyazaki's.</title>
        <authorList>
            <person name="Choi Y.-J."/>
        </authorList>
    </citation>
    <scope>NUCLEOTIDE SEQUENCE</scope>
    <source>
        <strain evidence="2">Japan</strain>
    </source>
</reference>
<keyword evidence="1" id="KW-0812">Transmembrane</keyword>
<evidence type="ECO:0000313" key="3">
    <source>
        <dbReference type="Proteomes" id="UP000822476"/>
    </source>
</evidence>